<reference evidence="2" key="2">
    <citation type="journal article" date="2023" name="Microbiol Resour">
        <title>Decontamination and Annotation of the Draft Genome Sequence of the Oomycete Lagenidium giganteum ARSEF 373.</title>
        <authorList>
            <person name="Morgan W.R."/>
            <person name="Tartar A."/>
        </authorList>
    </citation>
    <scope>NUCLEOTIDE SEQUENCE</scope>
    <source>
        <strain evidence="2">ARSEF 373</strain>
    </source>
</reference>
<dbReference type="Pfam" id="PF25597">
    <property type="entry name" value="SH3_retrovirus"/>
    <property type="match status" value="1"/>
</dbReference>
<dbReference type="PANTHER" id="PTHR42648">
    <property type="entry name" value="TRANSPOSASE, PUTATIVE-RELATED"/>
    <property type="match status" value="1"/>
</dbReference>
<dbReference type="Proteomes" id="UP001146120">
    <property type="component" value="Unassembled WGS sequence"/>
</dbReference>
<feature type="domain" description="Retroviral polymerase SH3-like" evidence="1">
    <location>
        <begin position="67"/>
        <end position="128"/>
    </location>
</feature>
<accession>A0AAV2Z9Z6</accession>
<dbReference type="EMBL" id="DAKRPA010000010">
    <property type="protein sequence ID" value="DBA04256.1"/>
    <property type="molecule type" value="Genomic_DNA"/>
</dbReference>
<gene>
    <name evidence="2" type="ORF">N0F65_009491</name>
</gene>
<dbReference type="InterPro" id="IPR039537">
    <property type="entry name" value="Retrotran_Ty1/copia-like"/>
</dbReference>
<dbReference type="PANTHER" id="PTHR42648:SF28">
    <property type="entry name" value="TRANSPOSON-ENCODED PROTEIN WITH RIBONUCLEASE H-LIKE AND RETROVIRUS ZINC FINGER-LIKE DOMAINS"/>
    <property type="match status" value="1"/>
</dbReference>
<evidence type="ECO:0000259" key="1">
    <source>
        <dbReference type="Pfam" id="PF25597"/>
    </source>
</evidence>
<evidence type="ECO:0000313" key="2">
    <source>
        <dbReference type="EMBL" id="DBA04256.1"/>
    </source>
</evidence>
<keyword evidence="3" id="KW-1185">Reference proteome</keyword>
<proteinExistence type="predicted"/>
<reference evidence="2" key="1">
    <citation type="submission" date="2022-11" db="EMBL/GenBank/DDBJ databases">
        <authorList>
            <person name="Morgan W.R."/>
            <person name="Tartar A."/>
        </authorList>
    </citation>
    <scope>NUCLEOTIDE SEQUENCE</scope>
    <source>
        <strain evidence="2">ARSEF 373</strain>
    </source>
</reference>
<organism evidence="2 3">
    <name type="scientific">Lagenidium giganteum</name>
    <dbReference type="NCBI Taxonomy" id="4803"/>
    <lineage>
        <taxon>Eukaryota</taxon>
        <taxon>Sar</taxon>
        <taxon>Stramenopiles</taxon>
        <taxon>Oomycota</taxon>
        <taxon>Peronosporomycetes</taxon>
        <taxon>Pythiales</taxon>
        <taxon>Pythiaceae</taxon>
    </lineage>
</organism>
<sequence length="147" mass="16548">MVRTLCETARSMLTHADMAQKYWADAVAAASFTRNRCPSKAINDRFPVEIWNPHRPAKIANLKVLGCLAFARVPDAQSPTFDHQSRRCALLGYSEAQDAYRLLDLINRKVVTARKVRFDEATFPLASSIQTEPATIPDNEEPTTDKR</sequence>
<dbReference type="AlphaFoldDB" id="A0AAV2Z9Z6"/>
<comment type="caution">
    <text evidence="2">The sequence shown here is derived from an EMBL/GenBank/DDBJ whole genome shotgun (WGS) entry which is preliminary data.</text>
</comment>
<name>A0AAV2Z9Z6_9STRA</name>
<evidence type="ECO:0000313" key="3">
    <source>
        <dbReference type="Proteomes" id="UP001146120"/>
    </source>
</evidence>
<dbReference type="InterPro" id="IPR057670">
    <property type="entry name" value="SH3_retrovirus"/>
</dbReference>
<protein>
    <recommendedName>
        <fullName evidence="1">Retroviral polymerase SH3-like domain-containing protein</fullName>
    </recommendedName>
</protein>